<comment type="caution">
    <text evidence="1">The sequence shown here is derived from an EMBL/GenBank/DDBJ whole genome shotgun (WGS) entry which is preliminary data.</text>
</comment>
<dbReference type="Proteomes" id="UP001459277">
    <property type="component" value="Unassembled WGS sequence"/>
</dbReference>
<protein>
    <submittedName>
        <fullName evidence="1">Uncharacterized protein</fullName>
    </submittedName>
</protein>
<sequence length="81" mass="9062">SLISRLCHFVHYLLMDSQGYLPFYTGIIQGEIDVNLPLLGVSQNNPMFVSNSPPEVEITTSNKSRWGTNFSVKEDNILSST</sequence>
<name>A0AAW2C4Z6_9ROSI</name>
<gene>
    <name evidence="1" type="ORF">SO802_022982</name>
</gene>
<organism evidence="1 2">
    <name type="scientific">Lithocarpus litseifolius</name>
    <dbReference type="NCBI Taxonomy" id="425828"/>
    <lineage>
        <taxon>Eukaryota</taxon>
        <taxon>Viridiplantae</taxon>
        <taxon>Streptophyta</taxon>
        <taxon>Embryophyta</taxon>
        <taxon>Tracheophyta</taxon>
        <taxon>Spermatophyta</taxon>
        <taxon>Magnoliopsida</taxon>
        <taxon>eudicotyledons</taxon>
        <taxon>Gunneridae</taxon>
        <taxon>Pentapetalae</taxon>
        <taxon>rosids</taxon>
        <taxon>fabids</taxon>
        <taxon>Fagales</taxon>
        <taxon>Fagaceae</taxon>
        <taxon>Lithocarpus</taxon>
    </lineage>
</organism>
<accession>A0AAW2C4Z6</accession>
<dbReference type="EMBL" id="JAZDWU010000008">
    <property type="protein sequence ID" value="KAK9993279.1"/>
    <property type="molecule type" value="Genomic_DNA"/>
</dbReference>
<reference evidence="1 2" key="1">
    <citation type="submission" date="2024-01" db="EMBL/GenBank/DDBJ databases">
        <title>A telomere-to-telomere, gap-free genome of sweet tea (Lithocarpus litseifolius).</title>
        <authorList>
            <person name="Zhou J."/>
        </authorList>
    </citation>
    <scope>NUCLEOTIDE SEQUENCE [LARGE SCALE GENOMIC DNA]</scope>
    <source>
        <strain evidence="1">Zhou-2022a</strain>
        <tissue evidence="1">Leaf</tissue>
    </source>
</reference>
<keyword evidence="2" id="KW-1185">Reference proteome</keyword>
<evidence type="ECO:0000313" key="1">
    <source>
        <dbReference type="EMBL" id="KAK9993279.1"/>
    </source>
</evidence>
<proteinExistence type="predicted"/>
<evidence type="ECO:0000313" key="2">
    <source>
        <dbReference type="Proteomes" id="UP001459277"/>
    </source>
</evidence>
<dbReference type="AlphaFoldDB" id="A0AAW2C4Z6"/>
<feature type="non-terminal residue" evidence="1">
    <location>
        <position position="1"/>
    </location>
</feature>